<name>A0A3D8RBA9_9HELO</name>
<dbReference type="Proteomes" id="UP000256645">
    <property type="component" value="Unassembled WGS sequence"/>
</dbReference>
<reference evidence="2 3" key="1">
    <citation type="journal article" date="2018" name="IMA Fungus">
        <title>IMA Genome-F 9: Draft genome sequence of Annulohypoxylon stygium, Aspergillus mulundensis, Berkeleyomyces basicola (syn. Thielaviopsis basicola), Ceratocystis smalleyi, two Cercospora beticola strains, Coleophoma cylindrospora, Fusarium fracticaudum, Phialophora cf. hyalina, and Morchella septimelata.</title>
        <authorList>
            <person name="Wingfield B.D."/>
            <person name="Bills G.F."/>
            <person name="Dong Y."/>
            <person name="Huang W."/>
            <person name="Nel W.J."/>
            <person name="Swalarsk-Parry B.S."/>
            <person name="Vaghefi N."/>
            <person name="Wilken P.M."/>
            <person name="An Z."/>
            <person name="de Beer Z.W."/>
            <person name="De Vos L."/>
            <person name="Chen L."/>
            <person name="Duong T.A."/>
            <person name="Gao Y."/>
            <person name="Hammerbacher A."/>
            <person name="Kikkert J.R."/>
            <person name="Li Y."/>
            <person name="Li H."/>
            <person name="Li K."/>
            <person name="Li Q."/>
            <person name="Liu X."/>
            <person name="Ma X."/>
            <person name="Naidoo K."/>
            <person name="Pethybridge S.J."/>
            <person name="Sun J."/>
            <person name="Steenkamp E.T."/>
            <person name="van der Nest M.A."/>
            <person name="van Wyk S."/>
            <person name="Wingfield M.J."/>
            <person name="Xiong C."/>
            <person name="Yue Q."/>
            <person name="Zhang X."/>
        </authorList>
    </citation>
    <scope>NUCLEOTIDE SEQUENCE [LARGE SCALE GENOMIC DNA]</scope>
    <source>
        <strain evidence="2 3">BP6252</strain>
    </source>
</reference>
<keyword evidence="3" id="KW-1185">Reference proteome</keyword>
<organism evidence="2 3">
    <name type="scientific">Coleophoma cylindrospora</name>
    <dbReference type="NCBI Taxonomy" id="1849047"/>
    <lineage>
        <taxon>Eukaryota</taxon>
        <taxon>Fungi</taxon>
        <taxon>Dikarya</taxon>
        <taxon>Ascomycota</taxon>
        <taxon>Pezizomycotina</taxon>
        <taxon>Leotiomycetes</taxon>
        <taxon>Helotiales</taxon>
        <taxon>Dermateaceae</taxon>
        <taxon>Coleophoma</taxon>
    </lineage>
</organism>
<evidence type="ECO:0000256" key="1">
    <source>
        <dbReference type="SAM" id="MobiDB-lite"/>
    </source>
</evidence>
<evidence type="ECO:0000313" key="2">
    <source>
        <dbReference type="EMBL" id="RDW71343.1"/>
    </source>
</evidence>
<evidence type="ECO:0000313" key="3">
    <source>
        <dbReference type="Proteomes" id="UP000256645"/>
    </source>
</evidence>
<accession>A0A3D8RBA9</accession>
<feature type="compositionally biased region" description="Basic residues" evidence="1">
    <location>
        <begin position="147"/>
        <end position="167"/>
    </location>
</feature>
<protein>
    <submittedName>
        <fullName evidence="2">Uncharacterized protein</fullName>
    </submittedName>
</protein>
<dbReference type="OrthoDB" id="10321908at2759"/>
<proteinExistence type="predicted"/>
<sequence>MSASNVPDASAICIVHPGNSHPQDCDICFQNIFGVFMSAPATTTAPRSESKGSAIRTLQHGHNPKATAQSSVQGQIPTRTFTSLAPRTQPLPLAARIPYPEAARANFRPKIFPGTGVNFDDYPDRHALSSDDEEYLDRFAPSETKMKGKKRTVGARKGTKKGRMGNN</sequence>
<comment type="caution">
    <text evidence="2">The sequence shown here is derived from an EMBL/GenBank/DDBJ whole genome shotgun (WGS) entry which is preliminary data.</text>
</comment>
<feature type="region of interest" description="Disordered" evidence="1">
    <location>
        <begin position="143"/>
        <end position="167"/>
    </location>
</feature>
<dbReference type="EMBL" id="PDLM01000008">
    <property type="protein sequence ID" value="RDW71343.1"/>
    <property type="molecule type" value="Genomic_DNA"/>
</dbReference>
<gene>
    <name evidence="2" type="ORF">BP6252_07906</name>
</gene>
<dbReference type="AlphaFoldDB" id="A0A3D8RBA9"/>